<keyword evidence="3" id="KW-1185">Reference proteome</keyword>
<dbReference type="EMBL" id="MBFR01000367">
    <property type="protein sequence ID" value="PVU88669.1"/>
    <property type="molecule type" value="Genomic_DNA"/>
</dbReference>
<accession>A0A2T9Y8K9</accession>
<dbReference type="Gene3D" id="2.40.70.10">
    <property type="entry name" value="Acid Proteases"/>
    <property type="match status" value="1"/>
</dbReference>
<dbReference type="InterPro" id="IPR019103">
    <property type="entry name" value="Peptidase_aspartic_DDI1-type"/>
</dbReference>
<dbReference type="Pfam" id="PF09668">
    <property type="entry name" value="Asp_protease"/>
    <property type="match status" value="1"/>
</dbReference>
<evidence type="ECO:0000313" key="3">
    <source>
        <dbReference type="Proteomes" id="UP000245383"/>
    </source>
</evidence>
<reference evidence="2 3" key="1">
    <citation type="journal article" date="2018" name="MBio">
        <title>Comparative Genomics Reveals the Core Gene Toolbox for the Fungus-Insect Symbiosis.</title>
        <authorList>
            <person name="Wang Y."/>
            <person name="Stata M."/>
            <person name="Wang W."/>
            <person name="Stajich J.E."/>
            <person name="White M.M."/>
            <person name="Moncalvo J.M."/>
        </authorList>
    </citation>
    <scope>NUCLEOTIDE SEQUENCE [LARGE SCALE GENOMIC DNA]</scope>
    <source>
        <strain evidence="2 3">SWE-8-4</strain>
    </source>
</reference>
<comment type="caution">
    <text evidence="2">The sequence shown here is derived from an EMBL/GenBank/DDBJ whole genome shotgun (WGS) entry which is preliminary data.</text>
</comment>
<name>A0A2T9Y8K9_9FUNG</name>
<dbReference type="InterPro" id="IPR021109">
    <property type="entry name" value="Peptidase_aspartic_dom_sf"/>
</dbReference>
<dbReference type="GO" id="GO:0004190">
    <property type="term" value="F:aspartic-type endopeptidase activity"/>
    <property type="evidence" value="ECO:0007669"/>
    <property type="project" value="InterPro"/>
</dbReference>
<evidence type="ECO:0000313" key="2">
    <source>
        <dbReference type="EMBL" id="PVU88669.1"/>
    </source>
</evidence>
<gene>
    <name evidence="2" type="ORF">BB561_005745</name>
</gene>
<dbReference type="AlphaFoldDB" id="A0A2T9Y8K9"/>
<proteinExistence type="predicted"/>
<dbReference type="OrthoDB" id="2285352at2759"/>
<dbReference type="GO" id="GO:0006508">
    <property type="term" value="P:proteolysis"/>
    <property type="evidence" value="ECO:0007669"/>
    <property type="project" value="InterPro"/>
</dbReference>
<dbReference type="Proteomes" id="UP000245383">
    <property type="component" value="Unassembled WGS sequence"/>
</dbReference>
<sequence>MLIRLILPKINKVISKSYSENTPPATSGLLELESDVEQTQVYWASTNKRMRVSEIINQDYSTPYYANPPISAEGNPIEPSAISPHQDILQPTSLNQTIGQNVPKEKNKVKPKPKTMVLRPLAERIINLPLLVSVREYLEAKPLMVPLLTKIIQQLTKGKVNRRLALTANKSKQDIVEETLTYILGTIKGQQVPLFIDNGATHSIMHRDLANNLGLQICNLTNGSFIKPIHKHLLSNTTYVDALIDLEEDFLIPVAFRLLEEGAIAALIGIADLQRMKARIDYESETLCLLKDNNHLELSLYSKESLLEQEHSMDFLGELNNLILYTVCQKKIRDNESNANNMQNKSIDSRVADLLQEY</sequence>
<evidence type="ECO:0000259" key="1">
    <source>
        <dbReference type="Pfam" id="PF09668"/>
    </source>
</evidence>
<feature type="domain" description="Aspartic peptidase DDI1-type" evidence="1">
    <location>
        <begin position="177"/>
        <end position="281"/>
    </location>
</feature>
<organism evidence="2 3">
    <name type="scientific">Smittium simulii</name>
    <dbReference type="NCBI Taxonomy" id="133385"/>
    <lineage>
        <taxon>Eukaryota</taxon>
        <taxon>Fungi</taxon>
        <taxon>Fungi incertae sedis</taxon>
        <taxon>Zoopagomycota</taxon>
        <taxon>Kickxellomycotina</taxon>
        <taxon>Harpellomycetes</taxon>
        <taxon>Harpellales</taxon>
        <taxon>Legeriomycetaceae</taxon>
        <taxon>Smittium</taxon>
    </lineage>
</organism>
<protein>
    <recommendedName>
        <fullName evidence="1">Aspartic peptidase DDI1-type domain-containing protein</fullName>
    </recommendedName>
</protein>
<dbReference type="SUPFAM" id="SSF50630">
    <property type="entry name" value="Acid proteases"/>
    <property type="match status" value="1"/>
</dbReference>